<dbReference type="EMBL" id="HBFR01027801">
    <property type="protein sequence ID" value="CAD8892908.1"/>
    <property type="molecule type" value="Transcribed_RNA"/>
</dbReference>
<keyword evidence="1" id="KW-0812">Transmembrane</keyword>
<keyword evidence="1" id="KW-0472">Membrane</keyword>
<feature type="transmembrane region" description="Helical" evidence="1">
    <location>
        <begin position="12"/>
        <end position="30"/>
    </location>
</feature>
<dbReference type="PANTHER" id="PTHR35734">
    <property type="entry name" value="OS01G0805200 PROTEIN"/>
    <property type="match status" value="1"/>
</dbReference>
<organism evidence="2">
    <name type="scientific">Corethron hystrix</name>
    <dbReference type="NCBI Taxonomy" id="216773"/>
    <lineage>
        <taxon>Eukaryota</taxon>
        <taxon>Sar</taxon>
        <taxon>Stramenopiles</taxon>
        <taxon>Ochrophyta</taxon>
        <taxon>Bacillariophyta</taxon>
        <taxon>Coscinodiscophyceae</taxon>
        <taxon>Corethrophycidae</taxon>
        <taxon>Corethrales</taxon>
        <taxon>Corethraceae</taxon>
        <taxon>Corethron</taxon>
    </lineage>
</organism>
<protein>
    <submittedName>
        <fullName evidence="2">Uncharacterized protein</fullName>
    </submittedName>
</protein>
<keyword evidence="1" id="KW-1133">Transmembrane helix</keyword>
<feature type="transmembrane region" description="Helical" evidence="1">
    <location>
        <begin position="42"/>
        <end position="62"/>
    </location>
</feature>
<proteinExistence type="predicted"/>
<dbReference type="PANTHER" id="PTHR35734:SF1">
    <property type="entry name" value="OS01G0805200 PROTEIN"/>
    <property type="match status" value="1"/>
</dbReference>
<evidence type="ECO:0000313" key="2">
    <source>
        <dbReference type="EMBL" id="CAD8892908.1"/>
    </source>
</evidence>
<dbReference type="InterPro" id="IPR021562">
    <property type="entry name" value="DUF3007"/>
</dbReference>
<gene>
    <name evidence="2" type="ORF">CHYS00102_LOCUS20117</name>
</gene>
<dbReference type="Pfam" id="PF11460">
    <property type="entry name" value="DUF3007"/>
    <property type="match status" value="1"/>
</dbReference>
<sequence>MLLDIGTKGGASFLSLVLFIVPLIAYNVIVSTTGMDGEDVGRWIGVGFTVLTLIGWSSTYILRVATKDMTYAKQLKEYENAVIAKRLEELEDDEVLALVEEMERDTF</sequence>
<evidence type="ECO:0000256" key="1">
    <source>
        <dbReference type="SAM" id="Phobius"/>
    </source>
</evidence>
<reference evidence="2" key="1">
    <citation type="submission" date="2021-01" db="EMBL/GenBank/DDBJ databases">
        <authorList>
            <person name="Corre E."/>
            <person name="Pelletier E."/>
            <person name="Niang G."/>
            <person name="Scheremetjew M."/>
            <person name="Finn R."/>
            <person name="Kale V."/>
            <person name="Holt S."/>
            <person name="Cochrane G."/>
            <person name="Meng A."/>
            <person name="Brown T."/>
            <person name="Cohen L."/>
        </authorList>
    </citation>
    <scope>NUCLEOTIDE SEQUENCE</scope>
    <source>
        <strain evidence="2">308</strain>
    </source>
</reference>
<dbReference type="AlphaFoldDB" id="A0A7S1BQH7"/>
<accession>A0A7S1BQH7</accession>
<name>A0A7S1BQH7_9STRA</name>